<dbReference type="Proteomes" id="UP000186406">
    <property type="component" value="Unassembled WGS sequence"/>
</dbReference>
<dbReference type="SUPFAM" id="SSF50978">
    <property type="entry name" value="WD40 repeat-like"/>
    <property type="match status" value="1"/>
</dbReference>
<gene>
    <name evidence="2" type="ORF">SAMN02745172_01234</name>
</gene>
<name>A0A1M7ZDP3_9HYPH</name>
<protein>
    <submittedName>
        <fullName evidence="2">WD-40 repeat-containing protein</fullName>
    </submittedName>
</protein>
<evidence type="ECO:0000313" key="3">
    <source>
        <dbReference type="Proteomes" id="UP000186406"/>
    </source>
</evidence>
<dbReference type="InterPro" id="IPR001680">
    <property type="entry name" value="WD40_rpt"/>
</dbReference>
<dbReference type="Gene3D" id="2.130.10.10">
    <property type="entry name" value="YVTN repeat-like/Quinoprotein amine dehydrogenase"/>
    <property type="match status" value="2"/>
</dbReference>
<dbReference type="EMBL" id="FRXO01000002">
    <property type="protein sequence ID" value="SHO62993.1"/>
    <property type="molecule type" value="Genomic_DNA"/>
</dbReference>
<evidence type="ECO:0000259" key="1">
    <source>
        <dbReference type="Pfam" id="PF12894"/>
    </source>
</evidence>
<keyword evidence="3" id="KW-1185">Reference proteome</keyword>
<sequence length="326" mass="33778">MPSLSPLAFDAYVVTTAFLGNTPAFALGDGTVRLASGGEPIAVTAHNGGLLAAVTDLEGRALVTGGDDGRVVRIAADGKAETVATRDRKWIDRLAAGPGGAVAFASGRTAWVKLADGSERAFEHPRAVGGLAFAPKGLRLAVARYDGVTLWWAATDAPSQSLEWKGMHTGATFSPDGRYLVTTMQENALHGWRLADGKHMRMTGYPTKVRSISWSAKGRFLATAGANAAVLWPFHFKDGPMGKPPAELGFRQDGVATAVACHPSDDVTAIGYSDGAILAARMSDGASVMLRPADGTTVSALAWSRDGLNLAFGTETGAAGIIDIGG</sequence>
<dbReference type="RefSeq" id="WP_073626611.1">
    <property type="nucleotide sequence ID" value="NZ_FRXO01000002.1"/>
</dbReference>
<dbReference type="Pfam" id="PF12894">
    <property type="entry name" value="ANAPC4_WD40"/>
    <property type="match status" value="1"/>
</dbReference>
<feature type="domain" description="Anaphase-promoting complex subunit 4-like WD40" evidence="1">
    <location>
        <begin position="263"/>
        <end position="324"/>
    </location>
</feature>
<organism evidence="2 3">
    <name type="scientific">Pseudoxanthobacter soli DSM 19599</name>
    <dbReference type="NCBI Taxonomy" id="1123029"/>
    <lineage>
        <taxon>Bacteria</taxon>
        <taxon>Pseudomonadati</taxon>
        <taxon>Pseudomonadota</taxon>
        <taxon>Alphaproteobacteria</taxon>
        <taxon>Hyphomicrobiales</taxon>
        <taxon>Segnochrobactraceae</taxon>
        <taxon>Pseudoxanthobacter</taxon>
    </lineage>
</organism>
<dbReference type="SMART" id="SM00320">
    <property type="entry name" value="WD40"/>
    <property type="match status" value="5"/>
</dbReference>
<accession>A0A1M7ZDP3</accession>
<evidence type="ECO:0000313" key="2">
    <source>
        <dbReference type="EMBL" id="SHO62993.1"/>
    </source>
</evidence>
<reference evidence="2 3" key="1">
    <citation type="submission" date="2016-12" db="EMBL/GenBank/DDBJ databases">
        <authorList>
            <person name="Song W.-J."/>
            <person name="Kurnit D.M."/>
        </authorList>
    </citation>
    <scope>NUCLEOTIDE SEQUENCE [LARGE SCALE GENOMIC DNA]</scope>
    <source>
        <strain evidence="2 3">DSM 19599</strain>
    </source>
</reference>
<dbReference type="InterPro" id="IPR036322">
    <property type="entry name" value="WD40_repeat_dom_sf"/>
</dbReference>
<proteinExistence type="predicted"/>
<dbReference type="PANTHER" id="PTHR19879:SF9">
    <property type="entry name" value="TRANSCRIPTION INITIATION FACTOR TFIID SUBUNIT 5"/>
    <property type="match status" value="1"/>
</dbReference>
<dbReference type="Pfam" id="PF00400">
    <property type="entry name" value="WD40"/>
    <property type="match status" value="1"/>
</dbReference>
<dbReference type="STRING" id="1123029.SAMN02745172_01234"/>
<dbReference type="InterPro" id="IPR015943">
    <property type="entry name" value="WD40/YVTN_repeat-like_dom_sf"/>
</dbReference>
<dbReference type="InterPro" id="IPR024977">
    <property type="entry name" value="Apc4-like_WD40_dom"/>
</dbReference>
<dbReference type="OrthoDB" id="9814620at2"/>
<dbReference type="PANTHER" id="PTHR19879">
    <property type="entry name" value="TRANSCRIPTION INITIATION FACTOR TFIID"/>
    <property type="match status" value="1"/>
</dbReference>
<dbReference type="AlphaFoldDB" id="A0A1M7ZDP3"/>